<dbReference type="Pfam" id="PF19754">
    <property type="entry name" value="DUF6241"/>
    <property type="match status" value="1"/>
</dbReference>
<dbReference type="AlphaFoldDB" id="A0A1I2QHH8"/>
<proteinExistence type="predicted"/>
<dbReference type="EMBL" id="FOOY01000007">
    <property type="protein sequence ID" value="SFG25677.1"/>
    <property type="molecule type" value="Genomic_DNA"/>
</dbReference>
<keyword evidence="1" id="KW-0812">Transmembrane</keyword>
<keyword evidence="3" id="KW-1185">Reference proteome</keyword>
<feature type="transmembrane region" description="Helical" evidence="1">
    <location>
        <begin position="6"/>
        <end position="26"/>
    </location>
</feature>
<gene>
    <name evidence="2" type="ORF">SAMN02982927_01133</name>
</gene>
<organism evidence="2 3">
    <name type="scientific">Sporolactobacillus nakayamae</name>
    <dbReference type="NCBI Taxonomy" id="269670"/>
    <lineage>
        <taxon>Bacteria</taxon>
        <taxon>Bacillati</taxon>
        <taxon>Bacillota</taxon>
        <taxon>Bacilli</taxon>
        <taxon>Bacillales</taxon>
        <taxon>Sporolactobacillaceae</taxon>
        <taxon>Sporolactobacillus</taxon>
    </lineage>
</organism>
<keyword evidence="1" id="KW-0472">Membrane</keyword>
<dbReference type="InterPro" id="IPR046208">
    <property type="entry name" value="DUF6241"/>
</dbReference>
<protein>
    <recommendedName>
        <fullName evidence="4">CTP synthase</fullName>
    </recommendedName>
</protein>
<dbReference type="STRING" id="269670.SAMN02982927_01133"/>
<evidence type="ECO:0008006" key="4">
    <source>
        <dbReference type="Google" id="ProtNLM"/>
    </source>
</evidence>
<dbReference type="OrthoDB" id="1932566at2"/>
<evidence type="ECO:0000313" key="3">
    <source>
        <dbReference type="Proteomes" id="UP000198752"/>
    </source>
</evidence>
<dbReference type="RefSeq" id="WP_093670956.1">
    <property type="nucleotide sequence ID" value="NZ_FOOY01000007.1"/>
</dbReference>
<keyword evidence="1" id="KW-1133">Transmembrane helix</keyword>
<sequence>MKRAIFIILGCLIIFAIIGGAGYLFYQKQQHNELRQQTAEKMIEKINQADPSDKKNPFGEDKKINDLTDDDMQLFIHEMAHQKVKADQKWGYIRITQNRVDWLYRALDQNKFTYEKTYQAILKRWKKGDFSKVDQDHNAVWKLQGGTIGKATGLLSPAEEKRYIEARSKK</sequence>
<dbReference type="Proteomes" id="UP000198752">
    <property type="component" value="Unassembled WGS sequence"/>
</dbReference>
<reference evidence="3" key="1">
    <citation type="submission" date="2016-10" db="EMBL/GenBank/DDBJ databases">
        <authorList>
            <person name="Varghese N."/>
            <person name="Submissions S."/>
        </authorList>
    </citation>
    <scope>NUCLEOTIDE SEQUENCE [LARGE SCALE GENOMIC DNA]</scope>
    <source>
        <strain evidence="3">ATCC 700379</strain>
    </source>
</reference>
<evidence type="ECO:0000256" key="1">
    <source>
        <dbReference type="SAM" id="Phobius"/>
    </source>
</evidence>
<name>A0A1I2QHH8_9BACL</name>
<evidence type="ECO:0000313" key="2">
    <source>
        <dbReference type="EMBL" id="SFG25677.1"/>
    </source>
</evidence>
<accession>A0A1I2QHH8</accession>